<feature type="domain" description="N-acetyltransferase" evidence="1">
    <location>
        <begin position="1"/>
        <end position="152"/>
    </location>
</feature>
<sequence length="157" mass="16978">MEIRSATPHDAERISSLIRSVSRFFTLDPHGLGAEGFLARIGPEAVRGYISAPDFRYAAGFIDGELAGVVAMRGTTHLYHLFVAPAFQGRGLSRLLWEHAKADAMAAGNREAFTVNSTPYAVPVYERFGFRVTGARVERDGIAFVPMALRPGGGQPA</sequence>
<organism evidence="2 3">
    <name type="scientific">Cupriavidus malaysiensis</name>
    <dbReference type="NCBI Taxonomy" id="367825"/>
    <lineage>
        <taxon>Bacteria</taxon>
        <taxon>Pseudomonadati</taxon>
        <taxon>Pseudomonadota</taxon>
        <taxon>Betaproteobacteria</taxon>
        <taxon>Burkholderiales</taxon>
        <taxon>Burkholderiaceae</taxon>
        <taxon>Cupriavidus</taxon>
    </lineage>
</organism>
<dbReference type="Gene3D" id="3.40.630.30">
    <property type="match status" value="1"/>
</dbReference>
<evidence type="ECO:0000259" key="1">
    <source>
        <dbReference type="PROSITE" id="PS51186"/>
    </source>
</evidence>
<dbReference type="CDD" id="cd04301">
    <property type="entry name" value="NAT_SF"/>
    <property type="match status" value="1"/>
</dbReference>
<evidence type="ECO:0000313" key="3">
    <source>
        <dbReference type="Proteomes" id="UP000177515"/>
    </source>
</evidence>
<dbReference type="InterPro" id="IPR052564">
    <property type="entry name" value="N-acetyltrans/Recomb-assoc"/>
</dbReference>
<dbReference type="InterPro" id="IPR000182">
    <property type="entry name" value="GNAT_dom"/>
</dbReference>
<name>A0A1D9I1V2_9BURK</name>
<dbReference type="InterPro" id="IPR016181">
    <property type="entry name" value="Acyl_CoA_acyltransferase"/>
</dbReference>
<keyword evidence="3" id="KW-1185">Reference proteome</keyword>
<accession>A0A1D9I1V2</accession>
<dbReference type="PROSITE" id="PS51186">
    <property type="entry name" value="GNAT"/>
    <property type="match status" value="1"/>
</dbReference>
<proteinExistence type="predicted"/>
<dbReference type="SUPFAM" id="SSF55729">
    <property type="entry name" value="Acyl-CoA N-acyltransferases (Nat)"/>
    <property type="match status" value="1"/>
</dbReference>
<dbReference type="Pfam" id="PF13673">
    <property type="entry name" value="Acetyltransf_10"/>
    <property type="match status" value="1"/>
</dbReference>
<dbReference type="Proteomes" id="UP000177515">
    <property type="component" value="Chromosome 1"/>
</dbReference>
<dbReference type="RefSeq" id="WP_071012352.1">
    <property type="nucleotide sequence ID" value="NZ_CP017754.1"/>
</dbReference>
<dbReference type="EMBL" id="CP017754">
    <property type="protein sequence ID" value="AOZ06079.1"/>
    <property type="molecule type" value="Genomic_DNA"/>
</dbReference>
<evidence type="ECO:0000313" key="2">
    <source>
        <dbReference type="EMBL" id="AOZ06079.1"/>
    </source>
</evidence>
<gene>
    <name evidence="2" type="ORF">BKK80_09715</name>
</gene>
<dbReference type="PANTHER" id="PTHR43451:SF1">
    <property type="entry name" value="ACETYLTRANSFERASE"/>
    <property type="match status" value="1"/>
</dbReference>
<reference evidence="2 3" key="1">
    <citation type="submission" date="2016-10" db="EMBL/GenBank/DDBJ databases">
        <title>Complete genome sequences of three Cupriavidus strains isolated from various Malaysian environments.</title>
        <authorList>
            <person name="Abdullah A.A.-A."/>
            <person name="Shafie N.A.H."/>
            <person name="Lau N.S."/>
        </authorList>
    </citation>
    <scope>NUCLEOTIDE SEQUENCE [LARGE SCALE GENOMIC DNA]</scope>
    <source>
        <strain evidence="2 3">USMAA1020</strain>
    </source>
</reference>
<protein>
    <recommendedName>
        <fullName evidence="1">N-acetyltransferase domain-containing protein</fullName>
    </recommendedName>
</protein>
<dbReference type="PANTHER" id="PTHR43451">
    <property type="entry name" value="ACETYLTRANSFERASE (GNAT) FAMILY PROTEIN"/>
    <property type="match status" value="1"/>
</dbReference>